<keyword evidence="2" id="KW-1185">Reference proteome</keyword>
<accession>A0A243W5M4</accession>
<organism evidence="1 2">
    <name type="scientific">Hymenobacter crusticola</name>
    <dbReference type="NCBI Taxonomy" id="1770526"/>
    <lineage>
        <taxon>Bacteria</taxon>
        <taxon>Pseudomonadati</taxon>
        <taxon>Bacteroidota</taxon>
        <taxon>Cytophagia</taxon>
        <taxon>Cytophagales</taxon>
        <taxon>Hymenobacteraceae</taxon>
        <taxon>Hymenobacter</taxon>
    </lineage>
</organism>
<name>A0A243W5M4_9BACT</name>
<reference evidence="1 2" key="1">
    <citation type="submission" date="2017-01" db="EMBL/GenBank/DDBJ databases">
        <title>A new Hymenobacter.</title>
        <authorList>
            <person name="Liang Y."/>
            <person name="Feng F."/>
        </authorList>
    </citation>
    <scope>NUCLEOTIDE SEQUENCE [LARGE SCALE GENOMIC DNA]</scope>
    <source>
        <strain evidence="1">MIMBbqt21</strain>
    </source>
</reference>
<dbReference type="RefSeq" id="WP_086597303.1">
    <property type="nucleotide sequence ID" value="NZ_MTSE01000042.1"/>
</dbReference>
<gene>
    <name evidence="1" type="ORF">BXP70_27410</name>
</gene>
<sequence length="323" mass="36140">MSLQTTAIIAEFGAYYINQGQNMQRLVKMLLRPSVTETLLTPILTDETVYRAARAIVTRVLQPFQKKFTPLAGATFQPVAIEQFKMKVDAQEYPDELEASWLGFLTGEGIDRKTWPFIRWYVEVYLIPQIREDYEMNEVYNGVFKAPVEGTPGAAGTSMNGLKLQINKHVQSGRTTPIITGALAEDPQDAVDQVEQFVDGIDTRYWSISMILGTSEQFARKFLRGQERKYGKNTQGAAVNNQVNNTNITVVGLPSMIGSDKIWCTPKANAIHLGKKTGNMSTINVESIDRLVKFFTDFWRGVGFIIPEIIFTNDQDLVVPAGA</sequence>
<dbReference type="EMBL" id="MTSE01000042">
    <property type="protein sequence ID" value="OUJ68828.1"/>
    <property type="molecule type" value="Genomic_DNA"/>
</dbReference>
<dbReference type="Proteomes" id="UP000194873">
    <property type="component" value="Unassembled WGS sequence"/>
</dbReference>
<proteinExistence type="predicted"/>
<dbReference type="AlphaFoldDB" id="A0A243W5M4"/>
<evidence type="ECO:0000313" key="2">
    <source>
        <dbReference type="Proteomes" id="UP000194873"/>
    </source>
</evidence>
<comment type="caution">
    <text evidence="1">The sequence shown here is derived from an EMBL/GenBank/DDBJ whole genome shotgun (WGS) entry which is preliminary data.</text>
</comment>
<evidence type="ECO:0000313" key="1">
    <source>
        <dbReference type="EMBL" id="OUJ68828.1"/>
    </source>
</evidence>
<protein>
    <submittedName>
        <fullName evidence="1">Uncharacterized protein</fullName>
    </submittedName>
</protein>
<dbReference type="OrthoDB" id="1408849at2"/>